<dbReference type="InterPro" id="IPR037213">
    <property type="entry name" value="Run_dom_sf"/>
</dbReference>
<proteinExistence type="predicted"/>
<reference evidence="1" key="1">
    <citation type="submission" date="2021-06" db="EMBL/GenBank/DDBJ databases">
        <title>Parelaphostrongylus tenuis whole genome reference sequence.</title>
        <authorList>
            <person name="Garwood T.J."/>
            <person name="Larsen P.A."/>
            <person name="Fountain-Jones N.M."/>
            <person name="Garbe J.R."/>
            <person name="Macchietto M.G."/>
            <person name="Kania S.A."/>
            <person name="Gerhold R.W."/>
            <person name="Richards J.E."/>
            <person name="Wolf T.M."/>
        </authorList>
    </citation>
    <scope>NUCLEOTIDE SEQUENCE</scope>
    <source>
        <strain evidence="1">MNPRO001-30</strain>
        <tissue evidence="1">Meninges</tissue>
    </source>
</reference>
<evidence type="ECO:0000313" key="2">
    <source>
        <dbReference type="Proteomes" id="UP001196413"/>
    </source>
</evidence>
<protein>
    <recommendedName>
        <fullName evidence="3">CNH domain-containing protein</fullName>
    </recommendedName>
</protein>
<dbReference type="EMBL" id="JAHQIW010006951">
    <property type="protein sequence ID" value="KAJ1371279.1"/>
    <property type="molecule type" value="Genomic_DNA"/>
</dbReference>
<keyword evidence="2" id="KW-1185">Reference proteome</keyword>
<evidence type="ECO:0000313" key="1">
    <source>
        <dbReference type="EMBL" id="KAJ1371279.1"/>
    </source>
</evidence>
<gene>
    <name evidence="1" type="ORF">KIN20_033199</name>
</gene>
<dbReference type="Proteomes" id="UP001196413">
    <property type="component" value="Unassembled WGS sequence"/>
</dbReference>
<accession>A0AAD5R9W8</accession>
<dbReference type="Gene3D" id="1.20.58.900">
    <property type="match status" value="1"/>
</dbReference>
<sequence length="257" mass="29038">MDGLLISVTEQGVSPRPPVLFPSRSIDAIVYSSPHIYLLTRDEITIISLEDSRVSQTLRAEQIEVLCSLDGSVFISTACNLYQVHMVSIERQADALFKCGKFDEALSVYEKRLRKHFDADCMSNFIVLKKKVAFTSIEKGEYEKVADILISAEVNPEEEVFERSEEEVVSVVRRQLCPSLKALLEHGMLKKTLTQRSLPSSLGLGCFVTRNGTNSMLKFPQSYAITTYMRCDLFFYGSRNGRDLNEAPVRKLSQSFK</sequence>
<evidence type="ECO:0008006" key="3">
    <source>
        <dbReference type="Google" id="ProtNLM"/>
    </source>
</evidence>
<organism evidence="1 2">
    <name type="scientific">Parelaphostrongylus tenuis</name>
    <name type="common">Meningeal worm</name>
    <dbReference type="NCBI Taxonomy" id="148309"/>
    <lineage>
        <taxon>Eukaryota</taxon>
        <taxon>Metazoa</taxon>
        <taxon>Ecdysozoa</taxon>
        <taxon>Nematoda</taxon>
        <taxon>Chromadorea</taxon>
        <taxon>Rhabditida</taxon>
        <taxon>Rhabditina</taxon>
        <taxon>Rhabditomorpha</taxon>
        <taxon>Strongyloidea</taxon>
        <taxon>Metastrongylidae</taxon>
        <taxon>Parelaphostrongylus</taxon>
    </lineage>
</organism>
<name>A0AAD5R9W8_PARTN</name>
<comment type="caution">
    <text evidence="1">The sequence shown here is derived from an EMBL/GenBank/DDBJ whole genome shotgun (WGS) entry which is preliminary data.</text>
</comment>
<dbReference type="AlphaFoldDB" id="A0AAD5R9W8"/>